<evidence type="ECO:0000313" key="2">
    <source>
        <dbReference type="Proteomes" id="UP000567246"/>
    </source>
</evidence>
<keyword evidence="2" id="KW-1185">Reference proteome</keyword>
<dbReference type="AlphaFoldDB" id="A0A7W9JJW3"/>
<evidence type="ECO:0000313" key="1">
    <source>
        <dbReference type="EMBL" id="MBB5848979.1"/>
    </source>
</evidence>
<dbReference type="EMBL" id="JACHMW010000001">
    <property type="protein sequence ID" value="MBB5848979.1"/>
    <property type="molecule type" value="Genomic_DNA"/>
</dbReference>
<accession>A0A7W9JJW3</accession>
<sequence length="230" mass="26200">MFNESWPWKRDLANAAERLERARLGVPAVLDQAFACQLFTQQRPWTSQLDGADSYEAEIEALYLVERDVMNGAFAVRRLIGMPSKVTKATRETKARVVRYPLRVGAKAPDVWDALGDLDMYDMEAPAEVVVTANEVCNLFIHSLIMRFAWTLESLALSDWWALDESDPRVERTPDELAGWLVASDRSSTQHLTFIPLRVLVRVMRLFAEDEVTMVTNRRDPQGRMHSTAS</sequence>
<proteinExistence type="predicted"/>
<dbReference type="Proteomes" id="UP000567246">
    <property type="component" value="Unassembled WGS sequence"/>
</dbReference>
<name>A0A7W9JJW3_9MICC</name>
<protein>
    <submittedName>
        <fullName evidence="1">Uncharacterized protein</fullName>
    </submittedName>
</protein>
<comment type="caution">
    <text evidence="1">The sequence shown here is derived from an EMBL/GenBank/DDBJ whole genome shotgun (WGS) entry which is preliminary data.</text>
</comment>
<gene>
    <name evidence="1" type="ORF">HDA33_001543</name>
</gene>
<organism evidence="1 2">
    <name type="scientific">Micrococcus endophyticus</name>
    <dbReference type="NCBI Taxonomy" id="455343"/>
    <lineage>
        <taxon>Bacteria</taxon>
        <taxon>Bacillati</taxon>
        <taxon>Actinomycetota</taxon>
        <taxon>Actinomycetes</taxon>
        <taxon>Micrococcales</taxon>
        <taxon>Micrococcaceae</taxon>
        <taxon>Micrococcus</taxon>
    </lineage>
</organism>
<dbReference type="RefSeq" id="WP_184172319.1">
    <property type="nucleotide sequence ID" value="NZ_BAABAG010000042.1"/>
</dbReference>
<reference evidence="1 2" key="1">
    <citation type="submission" date="2020-08" db="EMBL/GenBank/DDBJ databases">
        <title>Sequencing the genomes of 1000 actinobacteria strains.</title>
        <authorList>
            <person name="Klenk H.-P."/>
        </authorList>
    </citation>
    <scope>NUCLEOTIDE SEQUENCE [LARGE SCALE GENOMIC DNA]</scope>
    <source>
        <strain evidence="1 2">DSM 17945</strain>
    </source>
</reference>